<dbReference type="Pfam" id="PF00400">
    <property type="entry name" value="WD40"/>
    <property type="match status" value="1"/>
</dbReference>
<dbReference type="InterPro" id="IPR001680">
    <property type="entry name" value="WD40_rpt"/>
</dbReference>
<dbReference type="InterPro" id="IPR036322">
    <property type="entry name" value="WD40_repeat_dom_sf"/>
</dbReference>
<reference evidence="2" key="1">
    <citation type="submission" date="2015-10" db="EMBL/GenBank/DDBJ databases">
        <authorList>
            <person name="Martinez-Garcia P.J."/>
            <person name="Crepeau M.W."/>
            <person name="Puiu D."/>
            <person name="Gonzalez-Ibeas D."/>
            <person name="Whalen J."/>
            <person name="Stevens K."/>
            <person name="Paul R."/>
            <person name="Butterfield T."/>
            <person name="Britton M."/>
            <person name="Reagan R."/>
            <person name="Chakraborty S."/>
            <person name="Walawage S.L."/>
            <person name="Vasquez-Gross H.A."/>
            <person name="Cardeno C."/>
            <person name="Famula R."/>
            <person name="Pratt K."/>
            <person name="Kuruganti S."/>
            <person name="Aradhya M.K."/>
            <person name="Leslie C.A."/>
            <person name="Dandekar A.M."/>
            <person name="Salzberg S.L."/>
            <person name="Wegrzyn J.L."/>
            <person name="Langley C.H."/>
            <person name="Neale D.B."/>
        </authorList>
    </citation>
    <scope>NUCLEOTIDE SEQUENCE</scope>
    <source>
        <tissue evidence="2">Leaves</tissue>
    </source>
</reference>
<dbReference type="Gene3D" id="2.130.10.10">
    <property type="entry name" value="YVTN repeat-like/Quinoprotein amine dehydrogenase"/>
    <property type="match status" value="1"/>
</dbReference>
<name>A0A833Y1I9_JUGRE</name>
<reference evidence="2" key="2">
    <citation type="submission" date="2020-03" db="EMBL/GenBank/DDBJ databases">
        <title>Walnut 2.0.</title>
        <authorList>
            <person name="Marrano A."/>
            <person name="Britton M."/>
            <person name="Zimin A.V."/>
            <person name="Zaini P.A."/>
            <person name="Workman R."/>
            <person name="Puiu D."/>
            <person name="Bianco L."/>
            <person name="Allen B.J."/>
            <person name="Troggio M."/>
            <person name="Leslie C.A."/>
            <person name="Timp W."/>
            <person name="Dendekar A."/>
            <person name="Salzberg S.L."/>
            <person name="Neale D.B."/>
        </authorList>
    </citation>
    <scope>NUCLEOTIDE SEQUENCE</scope>
    <source>
        <tissue evidence="2">Leaves</tissue>
    </source>
</reference>
<sequence length="240" mass="26658">MKSVSMAKFTLQEIEALQNDGNQRAPELFDKKPGKTLADGDLINSEYLKWGNEAKELGGTLSALHFPLVTLGGGPWKNLTIEFAENIKGVAFSKHLIHLHSYNGSIDRRQLSESDAHVGGVNDLAFSHSNNQLCGVTGGVDKLIKVWDLSGRRLFNLESHEAPVYSIFPHQKENIQFIILTVVDRKIKAWLYDHMGSRVDYDAPAQGCTRMLYSADGSILFSCGTSKDGDSFLVEWNETE</sequence>
<dbReference type="EMBL" id="LIHL02000001">
    <property type="protein sequence ID" value="KAF5481802.1"/>
    <property type="molecule type" value="Genomic_DNA"/>
</dbReference>
<dbReference type="GO" id="GO:0006355">
    <property type="term" value="P:regulation of DNA-templated transcription"/>
    <property type="evidence" value="ECO:0007669"/>
    <property type="project" value="InterPro"/>
</dbReference>
<dbReference type="PANTHER" id="PTHR44083">
    <property type="entry name" value="TOPLESS-RELATED PROTEIN 1-RELATED"/>
    <property type="match status" value="1"/>
</dbReference>
<keyword evidence="1" id="KW-0853">WD repeat</keyword>
<evidence type="ECO:0000256" key="1">
    <source>
        <dbReference type="PROSITE-ProRule" id="PRU00221"/>
    </source>
</evidence>
<dbReference type="SMART" id="SM00320">
    <property type="entry name" value="WD40"/>
    <property type="match status" value="3"/>
</dbReference>
<dbReference type="InterPro" id="IPR027728">
    <property type="entry name" value="Topless_fam"/>
</dbReference>
<dbReference type="PANTHER" id="PTHR44083:SF24">
    <property type="entry name" value="TOPLESS-RELATED PROTEIN 2"/>
    <property type="match status" value="1"/>
</dbReference>
<comment type="caution">
    <text evidence="2">The sequence shown here is derived from an EMBL/GenBank/DDBJ whole genome shotgun (WGS) entry which is preliminary data.</text>
</comment>
<evidence type="ECO:0000313" key="2">
    <source>
        <dbReference type="EMBL" id="KAF5481802.1"/>
    </source>
</evidence>
<organism evidence="2 3">
    <name type="scientific">Juglans regia</name>
    <name type="common">English walnut</name>
    <dbReference type="NCBI Taxonomy" id="51240"/>
    <lineage>
        <taxon>Eukaryota</taxon>
        <taxon>Viridiplantae</taxon>
        <taxon>Streptophyta</taxon>
        <taxon>Embryophyta</taxon>
        <taxon>Tracheophyta</taxon>
        <taxon>Spermatophyta</taxon>
        <taxon>Magnoliopsida</taxon>
        <taxon>eudicotyledons</taxon>
        <taxon>Gunneridae</taxon>
        <taxon>Pentapetalae</taxon>
        <taxon>rosids</taxon>
        <taxon>fabids</taxon>
        <taxon>Fagales</taxon>
        <taxon>Juglandaceae</taxon>
        <taxon>Juglans</taxon>
    </lineage>
</organism>
<protein>
    <submittedName>
        <fullName evidence="2">Uncharacterized protein</fullName>
    </submittedName>
</protein>
<dbReference type="Gramene" id="Jr01_26180_p1">
    <property type="protein sequence ID" value="cds.Jr01_26180_p1"/>
    <property type="gene ID" value="Jr01_26180"/>
</dbReference>
<dbReference type="InterPro" id="IPR015943">
    <property type="entry name" value="WD40/YVTN_repeat-like_dom_sf"/>
</dbReference>
<dbReference type="SUPFAM" id="SSF50978">
    <property type="entry name" value="WD40 repeat-like"/>
    <property type="match status" value="1"/>
</dbReference>
<dbReference type="Proteomes" id="UP000619265">
    <property type="component" value="Unassembled WGS sequence"/>
</dbReference>
<dbReference type="AlphaFoldDB" id="A0A833Y1I9"/>
<evidence type="ECO:0000313" key="3">
    <source>
        <dbReference type="Proteomes" id="UP000619265"/>
    </source>
</evidence>
<accession>A0A833Y1I9</accession>
<feature type="repeat" description="WD" evidence="1">
    <location>
        <begin position="114"/>
        <end position="157"/>
    </location>
</feature>
<gene>
    <name evidence="2" type="ORF">F2P56_002422</name>
</gene>
<proteinExistence type="predicted"/>
<dbReference type="PROSITE" id="PS50082">
    <property type="entry name" value="WD_REPEATS_2"/>
    <property type="match status" value="1"/>
</dbReference>